<dbReference type="OrthoDB" id="6077919at2759"/>
<keyword evidence="1" id="KW-0812">Transmembrane</keyword>
<feature type="transmembrane region" description="Helical" evidence="1">
    <location>
        <begin position="206"/>
        <end position="226"/>
    </location>
</feature>
<keyword evidence="1" id="KW-1133">Transmembrane helix</keyword>
<reference evidence="2" key="1">
    <citation type="submission" date="2015-07" db="EMBL/GenBank/DDBJ databases">
        <title>MeaNS - Measles Nucleotide Surveillance Program.</title>
        <authorList>
            <person name="Tran T."/>
            <person name="Druce J."/>
        </authorList>
    </citation>
    <scope>NUCLEOTIDE SEQUENCE</scope>
    <source>
        <strain evidence="2">UCB-OBI-ISO-001</strain>
        <tissue evidence="2">Gonad</tissue>
    </source>
</reference>
<dbReference type="EMBL" id="KQ416257">
    <property type="protein sequence ID" value="KOF97836.1"/>
    <property type="molecule type" value="Genomic_DNA"/>
</dbReference>
<organism evidence="2">
    <name type="scientific">Octopus bimaculoides</name>
    <name type="common">California two-spotted octopus</name>
    <dbReference type="NCBI Taxonomy" id="37653"/>
    <lineage>
        <taxon>Eukaryota</taxon>
        <taxon>Metazoa</taxon>
        <taxon>Spiralia</taxon>
        <taxon>Lophotrochozoa</taxon>
        <taxon>Mollusca</taxon>
        <taxon>Cephalopoda</taxon>
        <taxon>Coleoidea</taxon>
        <taxon>Octopodiformes</taxon>
        <taxon>Octopoda</taxon>
        <taxon>Incirrata</taxon>
        <taxon>Octopodidae</taxon>
        <taxon>Octopus</taxon>
    </lineage>
</organism>
<feature type="transmembrane region" description="Helical" evidence="1">
    <location>
        <begin position="6"/>
        <end position="25"/>
    </location>
</feature>
<accession>A0A0L8I8M2</accession>
<name>A0A0L8I8M2_OCTBM</name>
<dbReference type="AlphaFoldDB" id="A0A0L8I8M2"/>
<dbReference type="PROSITE" id="PS51257">
    <property type="entry name" value="PROKAR_LIPOPROTEIN"/>
    <property type="match status" value="1"/>
</dbReference>
<evidence type="ECO:0000313" key="2">
    <source>
        <dbReference type="EMBL" id="KOF97836.1"/>
    </source>
</evidence>
<proteinExistence type="predicted"/>
<sequence length="228" mass="26715">MKEFLFGYVFVVSILLWIPLSFGCVEEAMKKYLTCLTRTNITQNIMTSNLTAEHIEAMCREKKTLFQCMSKVTECSTYTREMLLTGIDINSMRQAYDKLCQRKDEFTRDLPCLEKYSSAMDKSFAAVVEERSDLRQKLSYSDITFDEYFEKYCPMWKKVIDNLPEVIGCPQTFVELLQDYFYSMMPEKCKAITEQYRPEDNGSSNVIFKGGQTYFSFILFLIFVFATE</sequence>
<keyword evidence="1" id="KW-0472">Membrane</keyword>
<gene>
    <name evidence="2" type="ORF">OCBIM_22028410mg</name>
</gene>
<evidence type="ECO:0000256" key="1">
    <source>
        <dbReference type="SAM" id="Phobius"/>
    </source>
</evidence>
<protein>
    <submittedName>
        <fullName evidence="2">Uncharacterized protein</fullName>
    </submittedName>
</protein>